<feature type="region of interest" description="Disordered" evidence="11">
    <location>
        <begin position="1056"/>
        <end position="1117"/>
    </location>
</feature>
<evidence type="ECO:0000313" key="13">
    <source>
        <dbReference type="EMBL" id="OLL24146.1"/>
    </source>
</evidence>
<feature type="region of interest" description="Disordered" evidence="11">
    <location>
        <begin position="397"/>
        <end position="445"/>
    </location>
</feature>
<feature type="compositionally biased region" description="Basic and acidic residues" evidence="11">
    <location>
        <begin position="18"/>
        <end position="31"/>
    </location>
</feature>
<comment type="catalytic activity">
    <reaction evidence="9">
        <text>GTP + H2O = GDP + phosphate + H(+)</text>
        <dbReference type="Rhea" id="RHEA:19669"/>
        <dbReference type="ChEBI" id="CHEBI:15377"/>
        <dbReference type="ChEBI" id="CHEBI:15378"/>
        <dbReference type="ChEBI" id="CHEBI:37565"/>
        <dbReference type="ChEBI" id="CHEBI:43474"/>
        <dbReference type="ChEBI" id="CHEBI:58189"/>
    </reaction>
    <physiologicalReaction direction="left-to-right" evidence="9">
        <dbReference type="Rhea" id="RHEA:19670"/>
    </physiologicalReaction>
</comment>
<keyword evidence="5" id="KW-0378">Hydrolase</keyword>
<evidence type="ECO:0000256" key="5">
    <source>
        <dbReference type="ARBA" id="ARBA00022801"/>
    </source>
</evidence>
<feature type="region of interest" description="Disordered" evidence="11">
    <location>
        <begin position="1"/>
        <end position="47"/>
    </location>
</feature>
<evidence type="ECO:0000256" key="7">
    <source>
        <dbReference type="ARBA" id="ARBA00023134"/>
    </source>
</evidence>
<evidence type="ECO:0000256" key="2">
    <source>
        <dbReference type="ARBA" id="ARBA00022517"/>
    </source>
</evidence>
<feature type="compositionally biased region" description="Basic and acidic residues" evidence="11">
    <location>
        <begin position="643"/>
        <end position="664"/>
    </location>
</feature>
<dbReference type="InterPro" id="IPR012948">
    <property type="entry name" value="AARP2CN"/>
</dbReference>
<dbReference type="GO" id="GO:0005654">
    <property type="term" value="C:nucleoplasm"/>
    <property type="evidence" value="ECO:0007669"/>
    <property type="project" value="UniProtKB-ARBA"/>
</dbReference>
<accession>A0A1U7LNA1</accession>
<dbReference type="GO" id="GO:0005525">
    <property type="term" value="F:GTP binding"/>
    <property type="evidence" value="ECO:0007669"/>
    <property type="project" value="UniProtKB-KW"/>
</dbReference>
<gene>
    <name evidence="13" type="ORF">NEOLI_002932</name>
</gene>
<feature type="compositionally biased region" description="Acidic residues" evidence="11">
    <location>
        <begin position="613"/>
        <end position="627"/>
    </location>
</feature>
<dbReference type="GO" id="GO:0003924">
    <property type="term" value="F:GTPase activity"/>
    <property type="evidence" value="ECO:0007669"/>
    <property type="project" value="EnsemblFungi"/>
</dbReference>
<protein>
    <submittedName>
        <fullName evidence="13">Ribosome biogenesis protein bms1</fullName>
    </submittedName>
</protein>
<evidence type="ECO:0000256" key="3">
    <source>
        <dbReference type="ARBA" id="ARBA00022553"/>
    </source>
</evidence>
<dbReference type="GO" id="GO:0000472">
    <property type="term" value="P:endonucleolytic cleavage to generate mature 5'-end of SSU-rRNA from (SSU-rRNA, 5.8S rRNA, LSU-rRNA)"/>
    <property type="evidence" value="ECO:0007669"/>
    <property type="project" value="EnsemblFungi"/>
</dbReference>
<dbReference type="PANTHER" id="PTHR12858">
    <property type="entry name" value="RIBOSOME BIOGENESIS PROTEIN"/>
    <property type="match status" value="1"/>
</dbReference>
<organism evidence="13 14">
    <name type="scientific">Neolecta irregularis (strain DAH-3)</name>
    <dbReference type="NCBI Taxonomy" id="1198029"/>
    <lineage>
        <taxon>Eukaryota</taxon>
        <taxon>Fungi</taxon>
        <taxon>Dikarya</taxon>
        <taxon>Ascomycota</taxon>
        <taxon>Taphrinomycotina</taxon>
        <taxon>Neolectales</taxon>
        <taxon>Neolectaceae</taxon>
        <taxon>Neolecta</taxon>
    </lineage>
</organism>
<dbReference type="GO" id="GO:0030686">
    <property type="term" value="C:90S preribosome"/>
    <property type="evidence" value="ECO:0007669"/>
    <property type="project" value="EnsemblFungi"/>
</dbReference>
<reference evidence="13 14" key="1">
    <citation type="submission" date="2016-04" db="EMBL/GenBank/DDBJ databases">
        <title>Evolutionary innovation and constraint leading to complex multicellularity in the Ascomycota.</title>
        <authorList>
            <person name="Cisse O."/>
            <person name="Nguyen A."/>
            <person name="Hewitt D.A."/>
            <person name="Jedd G."/>
            <person name="Stajich J.E."/>
        </authorList>
    </citation>
    <scope>NUCLEOTIDE SEQUENCE [LARGE SCALE GENOMIC DNA]</scope>
    <source>
        <strain evidence="13 14">DAH-3</strain>
    </source>
</reference>
<keyword evidence="3" id="KW-0597">Phosphoprotein</keyword>
<feature type="compositionally biased region" description="Acidic residues" evidence="11">
    <location>
        <begin position="426"/>
        <end position="442"/>
    </location>
</feature>
<dbReference type="GO" id="GO:0005524">
    <property type="term" value="F:ATP binding"/>
    <property type="evidence" value="ECO:0007669"/>
    <property type="project" value="UniProtKB-KW"/>
</dbReference>
<proteinExistence type="inferred from homology"/>
<dbReference type="SUPFAM" id="SSF52540">
    <property type="entry name" value="P-loop containing nucleoside triphosphate hydrolases"/>
    <property type="match status" value="1"/>
</dbReference>
<dbReference type="SMART" id="SM00785">
    <property type="entry name" value="AARP2CN"/>
    <property type="match status" value="1"/>
</dbReference>
<keyword evidence="7" id="KW-0342">GTP-binding</keyword>
<evidence type="ECO:0000313" key="14">
    <source>
        <dbReference type="Proteomes" id="UP000186594"/>
    </source>
</evidence>
<feature type="compositionally biased region" description="Basic and acidic residues" evidence="11">
    <location>
        <begin position="412"/>
        <end position="424"/>
    </location>
</feature>
<dbReference type="Proteomes" id="UP000186594">
    <property type="component" value="Unassembled WGS sequence"/>
</dbReference>
<dbReference type="GO" id="GO:0032040">
    <property type="term" value="C:small-subunit processome"/>
    <property type="evidence" value="ECO:0007669"/>
    <property type="project" value="EnsemblFungi"/>
</dbReference>
<dbReference type="PANTHER" id="PTHR12858:SF2">
    <property type="entry name" value="RIBOSOME BIOGENESIS PROTEIN BMS1 HOMOLOG"/>
    <property type="match status" value="1"/>
</dbReference>
<dbReference type="InterPro" id="IPR039761">
    <property type="entry name" value="Bms1/Tsr1"/>
</dbReference>
<dbReference type="GO" id="GO:0034511">
    <property type="term" value="F:U3 snoRNA binding"/>
    <property type="evidence" value="ECO:0007669"/>
    <property type="project" value="EnsemblFungi"/>
</dbReference>
<evidence type="ECO:0000256" key="11">
    <source>
        <dbReference type="SAM" id="MobiDB-lite"/>
    </source>
</evidence>
<dbReference type="InterPro" id="IPR007034">
    <property type="entry name" value="BMS1_TSR1_C"/>
</dbReference>
<keyword evidence="2" id="KW-0690">Ribosome biogenesis</keyword>
<feature type="compositionally biased region" description="Polar residues" evidence="11">
    <location>
        <begin position="632"/>
        <end position="641"/>
    </location>
</feature>
<comment type="similarity">
    <text evidence="10">Belongs to the TRAFAC class translation factor GTPase superfamily. Bms1-like GTPase family. BMS1 subfamily.</text>
</comment>
<dbReference type="SMART" id="SM01362">
    <property type="entry name" value="DUF663"/>
    <property type="match status" value="1"/>
</dbReference>
<evidence type="ECO:0000256" key="10">
    <source>
        <dbReference type="ARBA" id="ARBA00061391"/>
    </source>
</evidence>
<dbReference type="GO" id="GO:0005737">
    <property type="term" value="C:cytoplasm"/>
    <property type="evidence" value="ECO:0007669"/>
    <property type="project" value="EnsemblFungi"/>
</dbReference>
<feature type="region of interest" description="Disordered" evidence="11">
    <location>
        <begin position="594"/>
        <end position="691"/>
    </location>
</feature>
<dbReference type="CDD" id="cd01882">
    <property type="entry name" value="BMS1"/>
    <property type="match status" value="1"/>
</dbReference>
<dbReference type="OrthoDB" id="10260897at2759"/>
<keyword evidence="6" id="KW-0067">ATP-binding</keyword>
<sequence length="1117" mass="128033">MDAATRLHKRHNKSKTGGKADKKPKNRDQIKNRSLKGFTAGKGANKNARRNADLLEKKLHVPLIDRTPDDPPPICTGKTTLIRSLVKRLSKHTLTTITGPITVVSGKHRRLTFVECTNDMNTMIDVAKVADLVLLLIDGNYGFEMETMEFLNISAAHGMPKIMGVLTHLDLFKKPASLRAAKKSLKKRFWNELYQGAKLFYLSGVINGRYPDREIHNLSRFISVMKFRPLIWRNAHPYLVADRMEDLTPPQQVHEEPKCDRTITLYGYLRGTNLSDNQARIHIPGIDDFTISDIAALPDPCPAPGAPGVKKRRSLSEKQKLIYAPLSGAGGITFDKDAVHIDIPTTNFTRDEDMSQNSEDEDGIGERLVMGLQGAKKGLGESENGIQLFQGGSNIHRLELGDGRSSKRHSRGFRDIEEDIKSNEESGLDDNEQSEPDKDDDYQSGTAGFLEHEEAEQTEDVAFLDTDSELGDFSEDDDGNPLEKSALAWKDNLQLKAIQLYNSNHRKIDLTRLIYDTEVHHSPSQVIRTFLGLEISDHQKENTEDDFFQVKENGVQPLQENYDTFKPKYTEELLMRWENDDILERLRDRFTQSGLNVDGKEGDHNTEGSVTGDFEDLEETVDRDEGVENLPDTMNTGSNVELSLEKERERNALRKEELKSRFEEEEHPEGEESDALGENDGETWHDKQKSMMQKQLDFNKKEVEEMDLASRIRIQGHIPGTYVRLVLKGVPYEFVEKFDPCYPIIVGGLSTQEQQFGFLNVRIKKHRWHKKILKTNDPLIFSLGWRRFQSIPIYSTSDNRVRQRMLKYTPEHMHCFASFYGPLVPPNTGFCAVQAVAAKHASNNFRISATGVVLDLDQSTEIVKKIKLTGHPYKIYKNTAFIKDMFNTSLEVAKFEGAQIRTVSGVRGQVKKALTKPEGHFRATFEDKILMSDIIFLRAYYAIKPRKFYNPVTSLLVEDKIEWEGMRLTGQVRHSENLKTPLPPDSQYKKIERQERHFNTLKIPRALQSSLPFSSKHRLMKPRKKEGYSQKRAVVLGGEEKKARDLLQKLNLLRKEKEQKRKQKQEERKQGYRKKIKDIEQRQSEKAKTEKKEYFRKQGKKRKSSDRGGEPNKRRKE</sequence>
<dbReference type="FunFam" id="3.40.50.300:FF:000105">
    <property type="entry name" value="BMS1 ribosome biogenesis factor"/>
    <property type="match status" value="1"/>
</dbReference>
<dbReference type="GO" id="GO:0000480">
    <property type="term" value="P:endonucleolytic cleavage in 5'-ETS of tricistronic rRNA transcript (SSU-rRNA, 5.8S rRNA, LSU-rRNA)"/>
    <property type="evidence" value="ECO:0007669"/>
    <property type="project" value="EnsemblFungi"/>
</dbReference>
<dbReference type="PROSITE" id="PS51714">
    <property type="entry name" value="G_BMS1"/>
    <property type="match status" value="1"/>
</dbReference>
<evidence type="ECO:0000256" key="8">
    <source>
        <dbReference type="ARBA" id="ARBA00023242"/>
    </source>
</evidence>
<comment type="subcellular location">
    <subcellularLocation>
        <location evidence="1">Nucleus</location>
        <location evidence="1">Nucleolus</location>
    </subcellularLocation>
</comment>
<keyword evidence="14" id="KW-1185">Reference proteome</keyword>
<evidence type="ECO:0000256" key="4">
    <source>
        <dbReference type="ARBA" id="ARBA00022741"/>
    </source>
</evidence>
<feature type="compositionally biased region" description="Basic and acidic residues" evidence="11">
    <location>
        <begin position="1056"/>
        <end position="1070"/>
    </location>
</feature>
<keyword evidence="8" id="KW-0539">Nucleus</keyword>
<evidence type="ECO:0000259" key="12">
    <source>
        <dbReference type="PROSITE" id="PS51714"/>
    </source>
</evidence>
<dbReference type="InterPro" id="IPR027417">
    <property type="entry name" value="P-loop_NTPase"/>
</dbReference>
<comment type="caution">
    <text evidence="13">The sequence shown here is derived from an EMBL/GenBank/DDBJ whole genome shotgun (WGS) entry which is preliminary data.</text>
</comment>
<dbReference type="GO" id="GO:2000232">
    <property type="term" value="P:regulation of rRNA processing"/>
    <property type="evidence" value="ECO:0007669"/>
    <property type="project" value="EnsemblFungi"/>
</dbReference>
<dbReference type="Gene3D" id="3.40.50.300">
    <property type="entry name" value="P-loop containing nucleotide triphosphate hydrolases"/>
    <property type="match status" value="1"/>
</dbReference>
<name>A0A1U7LNA1_NEOID</name>
<evidence type="ECO:0000256" key="6">
    <source>
        <dbReference type="ARBA" id="ARBA00022840"/>
    </source>
</evidence>
<feature type="compositionally biased region" description="Acidic residues" evidence="11">
    <location>
        <begin position="665"/>
        <end position="681"/>
    </location>
</feature>
<dbReference type="Pfam" id="PF04950">
    <property type="entry name" value="RIBIOP_C"/>
    <property type="match status" value="1"/>
</dbReference>
<dbReference type="OMA" id="KLHVPMV"/>
<feature type="domain" description="Bms1-type G" evidence="12">
    <location>
        <begin position="61"/>
        <end position="228"/>
    </location>
</feature>
<evidence type="ECO:0000256" key="1">
    <source>
        <dbReference type="ARBA" id="ARBA00004604"/>
    </source>
</evidence>
<feature type="compositionally biased region" description="Basic residues" evidence="11">
    <location>
        <begin position="1"/>
        <end position="16"/>
    </location>
</feature>
<keyword evidence="4" id="KW-0547">Nucleotide-binding</keyword>
<dbReference type="STRING" id="1198029.A0A1U7LNA1"/>
<feature type="compositionally biased region" description="Basic and acidic residues" evidence="11">
    <location>
        <begin position="1105"/>
        <end position="1117"/>
    </location>
</feature>
<dbReference type="InterPro" id="IPR037875">
    <property type="entry name" value="Bms1_N"/>
</dbReference>
<evidence type="ECO:0000256" key="9">
    <source>
        <dbReference type="ARBA" id="ARBA00049117"/>
    </source>
</evidence>
<dbReference type="EMBL" id="LXFE01000968">
    <property type="protein sequence ID" value="OLL24146.1"/>
    <property type="molecule type" value="Genomic_DNA"/>
</dbReference>
<dbReference type="InterPro" id="IPR030387">
    <property type="entry name" value="G_Bms1/Tsr1_dom"/>
</dbReference>
<dbReference type="AlphaFoldDB" id="A0A1U7LNA1"/>
<feature type="compositionally biased region" description="Basic and acidic residues" evidence="11">
    <location>
        <begin position="1077"/>
        <end position="1096"/>
    </location>
</feature>
<dbReference type="Pfam" id="PF08142">
    <property type="entry name" value="AARP2CN"/>
    <property type="match status" value="1"/>
</dbReference>